<keyword evidence="6 13" id="KW-1133">Transmembrane helix</keyword>
<gene>
    <name evidence="15" type="ORF">ONB1V03_LOCUS7195</name>
</gene>
<accession>A0A7R9LWT9</accession>
<proteinExistence type="inferred from homology"/>
<dbReference type="PANTHER" id="PTHR11351:SF31">
    <property type="entry name" value="DESATURASE 1, ISOFORM A-RELATED"/>
    <property type="match status" value="1"/>
</dbReference>
<comment type="subcellular location">
    <subcellularLocation>
        <location evidence="1">Membrane</location>
        <topology evidence="1">Multi-pass membrane protein</topology>
    </subcellularLocation>
</comment>
<evidence type="ECO:0000256" key="2">
    <source>
        <dbReference type="ARBA" id="ARBA00009295"/>
    </source>
</evidence>
<dbReference type="EMBL" id="OC918368">
    <property type="protein sequence ID" value="CAD7649258.1"/>
    <property type="molecule type" value="Genomic_DNA"/>
</dbReference>
<keyword evidence="4 12" id="KW-0812">Transmembrane</keyword>
<dbReference type="Proteomes" id="UP000728032">
    <property type="component" value="Unassembled WGS sequence"/>
</dbReference>
<dbReference type="InterPro" id="IPR005804">
    <property type="entry name" value="FA_desaturase_dom"/>
</dbReference>
<reference evidence="15" key="1">
    <citation type="submission" date="2020-11" db="EMBL/GenBank/DDBJ databases">
        <authorList>
            <person name="Tran Van P."/>
        </authorList>
    </citation>
    <scope>NUCLEOTIDE SEQUENCE</scope>
</reference>
<comment type="cofactor">
    <cofactor evidence="12">
        <name>Fe(2+)</name>
        <dbReference type="ChEBI" id="CHEBI:29033"/>
    </cofactor>
</comment>
<feature type="transmembrane region" description="Helical" evidence="13">
    <location>
        <begin position="285"/>
        <end position="307"/>
    </location>
</feature>
<name>A0A7R9LWT9_9ACAR</name>
<evidence type="ECO:0000256" key="1">
    <source>
        <dbReference type="ARBA" id="ARBA00004141"/>
    </source>
</evidence>
<evidence type="ECO:0000313" key="15">
    <source>
        <dbReference type="EMBL" id="CAD7649258.1"/>
    </source>
</evidence>
<keyword evidence="3 12" id="KW-0444">Lipid biosynthesis</keyword>
<sequence length="447" mass="52094">MARSDSPQNVYSYDLDDEQYKNVMNEWNCYEHLVWVNIVYYLALHIMALYGFYLCFTDASWYTVLFAIFLYNASIFGITAGVHRLWAHRTYKANLPFRIILITLETIAYQNSVYEWVRDHRVHHKHTESDADPVNSNRGLFFAHCGWLMCQKHPEVSRLGHKIDLSDLLTDQVVMFQKRHYVKLVIALCVVMPTIVPWRVWSENMWTAFFVCVTFRYVWGLNAAWLVNSAAHRFGYRPYDVNIEPADNLGVSVFTLAIFLYNASIFGITAGVHRLWAHRTYKANLPFRIILITLETIAYQNSVYEWVRDHRVHHKYTETDADPLNSNRGFFFAHCGWLMCQKHPEVSRLGLKIDLSDLLADPLVMFQKRNYGELVIALCIVMPTIVPNWFWGESVWTAFFVCVMFRYVWALNGSWLVNSAAHKFGYKPYDVNIAPANNVGVSVFTLG</sequence>
<dbReference type="GO" id="GO:0005506">
    <property type="term" value="F:iron ion binding"/>
    <property type="evidence" value="ECO:0007669"/>
    <property type="project" value="TreeGrafter"/>
</dbReference>
<comment type="domain">
    <text evidence="12">The histidine box domains are involved in binding the catalytic metal ions.</text>
</comment>
<evidence type="ECO:0000256" key="4">
    <source>
        <dbReference type="ARBA" id="ARBA00022692"/>
    </source>
</evidence>
<dbReference type="GO" id="GO:0005789">
    <property type="term" value="C:endoplasmic reticulum membrane"/>
    <property type="evidence" value="ECO:0007669"/>
    <property type="project" value="TreeGrafter"/>
</dbReference>
<keyword evidence="10 13" id="KW-0472">Membrane</keyword>
<keyword evidence="16" id="KW-1185">Reference proteome</keyword>
<feature type="transmembrane region" description="Helical" evidence="13">
    <location>
        <begin position="33"/>
        <end position="53"/>
    </location>
</feature>
<evidence type="ECO:0000256" key="12">
    <source>
        <dbReference type="RuleBase" id="RU000581"/>
    </source>
</evidence>
<feature type="transmembrane region" description="Helical" evidence="13">
    <location>
        <begin position="371"/>
        <end position="390"/>
    </location>
</feature>
<dbReference type="GO" id="GO:0004768">
    <property type="term" value="F:stearoyl-CoA 9-desaturase activity"/>
    <property type="evidence" value="ECO:0007669"/>
    <property type="project" value="TreeGrafter"/>
</dbReference>
<keyword evidence="7 12" id="KW-0560">Oxidoreductase</keyword>
<dbReference type="Pfam" id="PF00487">
    <property type="entry name" value="FA_desaturase"/>
    <property type="match status" value="2"/>
</dbReference>
<feature type="transmembrane region" description="Helical" evidence="13">
    <location>
        <begin position="59"/>
        <end position="82"/>
    </location>
</feature>
<dbReference type="PRINTS" id="PR00075">
    <property type="entry name" value="FACDDSATRASE"/>
</dbReference>
<dbReference type="AlphaFoldDB" id="A0A7R9LWT9"/>
<dbReference type="PANTHER" id="PTHR11351">
    <property type="entry name" value="ACYL-COA DESATURASE"/>
    <property type="match status" value="1"/>
</dbReference>
<dbReference type="InterPro" id="IPR015876">
    <property type="entry name" value="Acyl-CoA_DS"/>
</dbReference>
<keyword evidence="11 12" id="KW-0275">Fatty acid biosynthesis</keyword>
<dbReference type="CDD" id="cd03505">
    <property type="entry name" value="Delta9-FADS-like"/>
    <property type="match status" value="2"/>
</dbReference>
<feature type="domain" description="Fatty acid desaturase" evidence="14">
    <location>
        <begin position="255"/>
        <end position="427"/>
    </location>
</feature>
<feature type="transmembrane region" description="Helical" evidence="13">
    <location>
        <begin position="249"/>
        <end position="273"/>
    </location>
</feature>
<evidence type="ECO:0000256" key="8">
    <source>
        <dbReference type="ARBA" id="ARBA00023004"/>
    </source>
</evidence>
<keyword evidence="9" id="KW-0443">Lipid metabolism</keyword>
<evidence type="ECO:0000256" key="13">
    <source>
        <dbReference type="SAM" id="Phobius"/>
    </source>
</evidence>
<evidence type="ECO:0000256" key="11">
    <source>
        <dbReference type="ARBA" id="ARBA00023160"/>
    </source>
</evidence>
<evidence type="ECO:0000259" key="14">
    <source>
        <dbReference type="Pfam" id="PF00487"/>
    </source>
</evidence>
<evidence type="ECO:0000256" key="6">
    <source>
        <dbReference type="ARBA" id="ARBA00022989"/>
    </source>
</evidence>
<feature type="transmembrane region" description="Helical" evidence="13">
    <location>
        <begin position="181"/>
        <end position="200"/>
    </location>
</feature>
<comment type="similarity">
    <text evidence="2 12">Belongs to the fatty acid desaturase type 1 family.</text>
</comment>
<evidence type="ECO:0000256" key="10">
    <source>
        <dbReference type="ARBA" id="ARBA00023136"/>
    </source>
</evidence>
<evidence type="ECO:0000256" key="5">
    <source>
        <dbReference type="ARBA" id="ARBA00022832"/>
    </source>
</evidence>
<keyword evidence="8" id="KW-0408">Iron</keyword>
<evidence type="ECO:0000256" key="3">
    <source>
        <dbReference type="ARBA" id="ARBA00022516"/>
    </source>
</evidence>
<evidence type="ECO:0000256" key="9">
    <source>
        <dbReference type="ARBA" id="ARBA00023098"/>
    </source>
</evidence>
<feature type="transmembrane region" description="Helical" evidence="13">
    <location>
        <begin position="396"/>
        <end position="417"/>
    </location>
</feature>
<dbReference type="EMBL" id="CAJPVJ010003543">
    <property type="protein sequence ID" value="CAG2167698.1"/>
    <property type="molecule type" value="Genomic_DNA"/>
</dbReference>
<evidence type="ECO:0000313" key="16">
    <source>
        <dbReference type="Proteomes" id="UP000728032"/>
    </source>
</evidence>
<organism evidence="15">
    <name type="scientific">Oppiella nova</name>
    <dbReference type="NCBI Taxonomy" id="334625"/>
    <lineage>
        <taxon>Eukaryota</taxon>
        <taxon>Metazoa</taxon>
        <taxon>Ecdysozoa</taxon>
        <taxon>Arthropoda</taxon>
        <taxon>Chelicerata</taxon>
        <taxon>Arachnida</taxon>
        <taxon>Acari</taxon>
        <taxon>Acariformes</taxon>
        <taxon>Sarcoptiformes</taxon>
        <taxon>Oribatida</taxon>
        <taxon>Brachypylina</taxon>
        <taxon>Oppioidea</taxon>
        <taxon>Oppiidae</taxon>
        <taxon>Oppiella</taxon>
    </lineage>
</organism>
<feature type="domain" description="Fatty acid desaturase" evidence="14">
    <location>
        <begin position="60"/>
        <end position="237"/>
    </location>
</feature>
<dbReference type="OrthoDB" id="10260134at2759"/>
<evidence type="ECO:0000256" key="7">
    <source>
        <dbReference type="ARBA" id="ARBA00023002"/>
    </source>
</evidence>
<keyword evidence="5" id="KW-0276">Fatty acid metabolism</keyword>
<protein>
    <recommendedName>
        <fullName evidence="14">Fatty acid desaturase domain-containing protein</fullName>
    </recommendedName>
</protein>
<feature type="transmembrane region" description="Helical" evidence="13">
    <location>
        <begin position="206"/>
        <end position="228"/>
    </location>
</feature>
<dbReference type="GO" id="GO:0006636">
    <property type="term" value="P:unsaturated fatty acid biosynthetic process"/>
    <property type="evidence" value="ECO:0007669"/>
    <property type="project" value="TreeGrafter"/>
</dbReference>